<proteinExistence type="predicted"/>
<gene>
    <name evidence="1" type="ORF">PCANC_13619</name>
</gene>
<dbReference type="Proteomes" id="UP000235388">
    <property type="component" value="Unassembled WGS sequence"/>
</dbReference>
<reference evidence="1 2" key="1">
    <citation type="submission" date="2017-11" db="EMBL/GenBank/DDBJ databases">
        <title>De novo assembly and phasing of dikaryotic genomes from two isolates of Puccinia coronata f. sp. avenae, the causal agent of oat crown rust.</title>
        <authorList>
            <person name="Miller M.E."/>
            <person name="Zhang Y."/>
            <person name="Omidvar V."/>
            <person name="Sperschneider J."/>
            <person name="Schwessinger B."/>
            <person name="Raley C."/>
            <person name="Palmer J.M."/>
            <person name="Garnica D."/>
            <person name="Upadhyaya N."/>
            <person name="Rathjen J."/>
            <person name="Taylor J.M."/>
            <person name="Park R.F."/>
            <person name="Dodds P.N."/>
            <person name="Hirsch C.D."/>
            <person name="Kianian S.F."/>
            <person name="Figueroa M."/>
        </authorList>
    </citation>
    <scope>NUCLEOTIDE SEQUENCE [LARGE SCALE GENOMIC DNA]</scope>
    <source>
        <strain evidence="1">12NC29</strain>
    </source>
</reference>
<name>A0A2N5UKD2_9BASI</name>
<dbReference type="EMBL" id="PGCJ01000211">
    <property type="protein sequence ID" value="PLW38218.1"/>
    <property type="molecule type" value="Genomic_DNA"/>
</dbReference>
<sequence>MAKRDRTYPEASISTLKEIKQDPILTIGQQQIIKILGVLVFDDSPVCSHTDNLITRFTMITKRLVLLQTAIHAVAPGVSAEFCYIPPGDWKSTPFDVSDYNVQEYREYSRLARLPQVKFGQVDTSYHLQWIRLVIQPMDVHSALAQVVCVYCKETA</sequence>
<dbReference type="AlphaFoldDB" id="A0A2N5UKD2"/>
<keyword evidence="2" id="KW-1185">Reference proteome</keyword>
<comment type="caution">
    <text evidence="1">The sequence shown here is derived from an EMBL/GenBank/DDBJ whole genome shotgun (WGS) entry which is preliminary data.</text>
</comment>
<evidence type="ECO:0000313" key="1">
    <source>
        <dbReference type="EMBL" id="PLW38218.1"/>
    </source>
</evidence>
<protein>
    <submittedName>
        <fullName evidence="1">Uncharacterized protein</fullName>
    </submittedName>
</protein>
<organism evidence="1 2">
    <name type="scientific">Puccinia coronata f. sp. avenae</name>
    <dbReference type="NCBI Taxonomy" id="200324"/>
    <lineage>
        <taxon>Eukaryota</taxon>
        <taxon>Fungi</taxon>
        <taxon>Dikarya</taxon>
        <taxon>Basidiomycota</taxon>
        <taxon>Pucciniomycotina</taxon>
        <taxon>Pucciniomycetes</taxon>
        <taxon>Pucciniales</taxon>
        <taxon>Pucciniaceae</taxon>
        <taxon>Puccinia</taxon>
    </lineage>
</organism>
<accession>A0A2N5UKD2</accession>
<evidence type="ECO:0000313" key="2">
    <source>
        <dbReference type="Proteomes" id="UP000235388"/>
    </source>
</evidence>